<dbReference type="InterPro" id="IPR017941">
    <property type="entry name" value="Rieske_2Fe-2S"/>
</dbReference>
<dbReference type="PANTHER" id="PTHR10134">
    <property type="entry name" value="CYTOCHROME B-C1 COMPLEX SUBUNIT RIESKE, MITOCHONDRIAL"/>
    <property type="match status" value="1"/>
</dbReference>
<keyword evidence="7" id="KW-1133">Transmembrane helix</keyword>
<organism evidence="9 10">
    <name type="scientific">Tectimicrobiota bacterium</name>
    <dbReference type="NCBI Taxonomy" id="2528274"/>
    <lineage>
        <taxon>Bacteria</taxon>
        <taxon>Pseudomonadati</taxon>
        <taxon>Nitrospinota/Tectimicrobiota group</taxon>
        <taxon>Candidatus Tectimicrobiota</taxon>
    </lineage>
</organism>
<evidence type="ECO:0000256" key="2">
    <source>
        <dbReference type="ARBA" id="ARBA00022723"/>
    </source>
</evidence>
<proteinExistence type="predicted"/>
<evidence type="ECO:0000256" key="4">
    <source>
        <dbReference type="ARBA" id="ARBA00023014"/>
    </source>
</evidence>
<keyword evidence="7" id="KW-0812">Transmembrane</keyword>
<evidence type="ECO:0000259" key="8">
    <source>
        <dbReference type="PROSITE" id="PS51296"/>
    </source>
</evidence>
<sequence length="156" mass="17202">MVTIARRTVLKVIGQLSVFGAFLIQIGGAVRAFIPNVLYEPPKKFKVGKPEDYPEGVNFVPEHRLFTVRSANEFGIISAVCTHLGCTVRWESKVPEFECPCHGSHFRPDGTVISGPAPRPLAWFALSLSPDGYLVVDRSEQVASTYRFSPPAKEKA</sequence>
<dbReference type="InterPro" id="IPR005805">
    <property type="entry name" value="Rieske_Fe-S_prot_C"/>
</dbReference>
<dbReference type="AlphaFoldDB" id="A0A932LZ26"/>
<dbReference type="GO" id="GO:0051537">
    <property type="term" value="F:2 iron, 2 sulfur cluster binding"/>
    <property type="evidence" value="ECO:0007669"/>
    <property type="project" value="UniProtKB-KW"/>
</dbReference>
<reference evidence="9" key="1">
    <citation type="submission" date="2020-07" db="EMBL/GenBank/DDBJ databases">
        <title>Huge and variable diversity of episymbiotic CPR bacteria and DPANN archaea in groundwater ecosystems.</title>
        <authorList>
            <person name="He C.Y."/>
            <person name="Keren R."/>
            <person name="Whittaker M."/>
            <person name="Farag I.F."/>
            <person name="Doudna J."/>
            <person name="Cate J.H.D."/>
            <person name="Banfield J.F."/>
        </authorList>
    </citation>
    <scope>NUCLEOTIDE SEQUENCE</scope>
    <source>
        <strain evidence="9">NC_groundwater_717_Ag_S-0.2um_59_8</strain>
    </source>
</reference>
<protein>
    <submittedName>
        <fullName evidence="9">Rieske 2Fe-2S domain-containing protein</fullName>
    </submittedName>
</protein>
<evidence type="ECO:0000256" key="6">
    <source>
        <dbReference type="ARBA" id="ARBA00034078"/>
    </source>
</evidence>
<feature type="transmembrane region" description="Helical" evidence="7">
    <location>
        <begin position="12"/>
        <end position="34"/>
    </location>
</feature>
<dbReference type="Pfam" id="PF00355">
    <property type="entry name" value="Rieske"/>
    <property type="match status" value="1"/>
</dbReference>
<keyword evidence="4" id="KW-0411">Iron-sulfur</keyword>
<keyword evidence="2" id="KW-0479">Metal-binding</keyword>
<evidence type="ECO:0000256" key="7">
    <source>
        <dbReference type="SAM" id="Phobius"/>
    </source>
</evidence>
<comment type="caution">
    <text evidence="9">The sequence shown here is derived from an EMBL/GenBank/DDBJ whole genome shotgun (WGS) entry which is preliminary data.</text>
</comment>
<dbReference type="GO" id="GO:0016020">
    <property type="term" value="C:membrane"/>
    <property type="evidence" value="ECO:0007669"/>
    <property type="project" value="InterPro"/>
</dbReference>
<dbReference type="PROSITE" id="PS51296">
    <property type="entry name" value="RIESKE"/>
    <property type="match status" value="1"/>
</dbReference>
<dbReference type="SUPFAM" id="SSF50022">
    <property type="entry name" value="ISP domain"/>
    <property type="match status" value="1"/>
</dbReference>
<name>A0A932LZ26_UNCTE</name>
<evidence type="ECO:0000256" key="5">
    <source>
        <dbReference type="ARBA" id="ARBA00023157"/>
    </source>
</evidence>
<gene>
    <name evidence="9" type="ORF">HYY65_02575</name>
</gene>
<dbReference type="EMBL" id="JACPSX010000043">
    <property type="protein sequence ID" value="MBI3013958.1"/>
    <property type="molecule type" value="Genomic_DNA"/>
</dbReference>
<evidence type="ECO:0000256" key="1">
    <source>
        <dbReference type="ARBA" id="ARBA00022714"/>
    </source>
</evidence>
<keyword evidence="3" id="KW-0408">Iron</keyword>
<dbReference type="PRINTS" id="PR00162">
    <property type="entry name" value="RIESKE"/>
</dbReference>
<dbReference type="Proteomes" id="UP000741360">
    <property type="component" value="Unassembled WGS sequence"/>
</dbReference>
<keyword evidence="7" id="KW-0472">Membrane</keyword>
<keyword evidence="5" id="KW-1015">Disulfide bond</keyword>
<dbReference type="InterPro" id="IPR014349">
    <property type="entry name" value="Rieske_Fe-S_prot"/>
</dbReference>
<accession>A0A932LZ26</accession>
<evidence type="ECO:0000256" key="3">
    <source>
        <dbReference type="ARBA" id="ARBA00023004"/>
    </source>
</evidence>
<dbReference type="InterPro" id="IPR036922">
    <property type="entry name" value="Rieske_2Fe-2S_sf"/>
</dbReference>
<dbReference type="GO" id="GO:0046872">
    <property type="term" value="F:metal ion binding"/>
    <property type="evidence" value="ECO:0007669"/>
    <property type="project" value="UniProtKB-KW"/>
</dbReference>
<comment type="cofactor">
    <cofactor evidence="6">
        <name>[2Fe-2S] cluster</name>
        <dbReference type="ChEBI" id="CHEBI:190135"/>
    </cofactor>
</comment>
<evidence type="ECO:0000313" key="9">
    <source>
        <dbReference type="EMBL" id="MBI3013958.1"/>
    </source>
</evidence>
<feature type="domain" description="Rieske" evidence="8">
    <location>
        <begin position="45"/>
        <end position="135"/>
    </location>
</feature>
<keyword evidence="1" id="KW-0001">2Fe-2S</keyword>
<evidence type="ECO:0000313" key="10">
    <source>
        <dbReference type="Proteomes" id="UP000741360"/>
    </source>
</evidence>
<dbReference type="Gene3D" id="2.102.10.10">
    <property type="entry name" value="Rieske [2Fe-2S] iron-sulphur domain"/>
    <property type="match status" value="1"/>
</dbReference>